<dbReference type="Proteomes" id="UP001141552">
    <property type="component" value="Unassembled WGS sequence"/>
</dbReference>
<dbReference type="AlphaFoldDB" id="A0A9Q0G5K6"/>
<comment type="caution">
    <text evidence="1">The sequence shown here is derived from an EMBL/GenBank/DDBJ whole genome shotgun (WGS) entry which is preliminary data.</text>
</comment>
<evidence type="ECO:0000313" key="2">
    <source>
        <dbReference type="Proteomes" id="UP001141552"/>
    </source>
</evidence>
<gene>
    <name evidence="1" type="ORF">Tsubulata_017886</name>
</gene>
<accession>A0A9Q0G5K6</accession>
<protein>
    <submittedName>
        <fullName evidence="1">Uncharacterized protein</fullName>
    </submittedName>
</protein>
<evidence type="ECO:0000313" key="1">
    <source>
        <dbReference type="EMBL" id="KAJ4842709.1"/>
    </source>
</evidence>
<keyword evidence="2" id="KW-1185">Reference proteome</keyword>
<proteinExistence type="predicted"/>
<organism evidence="1 2">
    <name type="scientific">Turnera subulata</name>
    <dbReference type="NCBI Taxonomy" id="218843"/>
    <lineage>
        <taxon>Eukaryota</taxon>
        <taxon>Viridiplantae</taxon>
        <taxon>Streptophyta</taxon>
        <taxon>Embryophyta</taxon>
        <taxon>Tracheophyta</taxon>
        <taxon>Spermatophyta</taxon>
        <taxon>Magnoliopsida</taxon>
        <taxon>eudicotyledons</taxon>
        <taxon>Gunneridae</taxon>
        <taxon>Pentapetalae</taxon>
        <taxon>rosids</taxon>
        <taxon>fabids</taxon>
        <taxon>Malpighiales</taxon>
        <taxon>Passifloraceae</taxon>
        <taxon>Turnera</taxon>
    </lineage>
</organism>
<name>A0A9Q0G5K6_9ROSI</name>
<reference evidence="1" key="2">
    <citation type="journal article" date="2023" name="Plants (Basel)">
        <title>Annotation of the Turnera subulata (Passifloraceae) Draft Genome Reveals the S-Locus Evolved after the Divergence of Turneroideae from Passifloroideae in a Stepwise Manner.</title>
        <authorList>
            <person name="Henning P.M."/>
            <person name="Roalson E.H."/>
            <person name="Mir W."/>
            <person name="McCubbin A.G."/>
            <person name="Shore J.S."/>
        </authorList>
    </citation>
    <scope>NUCLEOTIDE SEQUENCE</scope>
    <source>
        <strain evidence="1">F60SS</strain>
    </source>
</reference>
<sequence>MSPIKITWNKLIKHVSKDFLQVRLDEFFSGQSWNSNDWFQLPCQWWESMEDLDSVVGFSFRNFLCKVSEELASSP</sequence>
<dbReference type="EMBL" id="JAKUCV010002421">
    <property type="protein sequence ID" value="KAJ4842709.1"/>
    <property type="molecule type" value="Genomic_DNA"/>
</dbReference>
<reference evidence="1" key="1">
    <citation type="submission" date="2022-02" db="EMBL/GenBank/DDBJ databases">
        <authorList>
            <person name="Henning P.M."/>
            <person name="McCubbin A.G."/>
            <person name="Shore J.S."/>
        </authorList>
    </citation>
    <scope>NUCLEOTIDE SEQUENCE</scope>
    <source>
        <strain evidence="1">F60SS</strain>
        <tissue evidence="1">Leaves</tissue>
    </source>
</reference>